<protein>
    <recommendedName>
        <fullName evidence="4 9">Pyruvate dehydrogenase E1 component</fullName>
        <ecNumber evidence="3 9">1.2.4.1</ecNumber>
    </recommendedName>
</protein>
<dbReference type="Pfam" id="PF22613">
    <property type="entry name" value="Transketolase_C_1"/>
    <property type="match status" value="1"/>
</dbReference>
<keyword evidence="6 9" id="KW-0786">Thiamine pyrophosphate</keyword>
<dbReference type="EC" id="1.2.4.1" evidence="3 9"/>
<evidence type="ECO:0000256" key="5">
    <source>
        <dbReference type="ARBA" id="ARBA00023002"/>
    </source>
</evidence>
<name>A0ABU3L2S4_9FLAO</name>
<dbReference type="GO" id="GO:0004739">
    <property type="term" value="F:pyruvate dehydrogenase (acetyl-transferring) activity"/>
    <property type="evidence" value="ECO:0007669"/>
    <property type="project" value="UniProtKB-EC"/>
</dbReference>
<dbReference type="SUPFAM" id="SSF52922">
    <property type="entry name" value="TK C-terminal domain-like"/>
    <property type="match status" value="1"/>
</dbReference>
<dbReference type="Pfam" id="PF00456">
    <property type="entry name" value="Transketolase_N"/>
    <property type="match status" value="1"/>
</dbReference>
<evidence type="ECO:0000313" key="14">
    <source>
        <dbReference type="Proteomes" id="UP001250656"/>
    </source>
</evidence>
<dbReference type="Pfam" id="PF17831">
    <property type="entry name" value="PDH_E1_M"/>
    <property type="match status" value="1"/>
</dbReference>
<feature type="domain" description="Transketolase N-terminal" evidence="10">
    <location>
        <begin position="85"/>
        <end position="304"/>
    </location>
</feature>
<evidence type="ECO:0000256" key="7">
    <source>
        <dbReference type="ARBA" id="ARBA00023317"/>
    </source>
</evidence>
<dbReference type="InterPro" id="IPR005474">
    <property type="entry name" value="Transketolase_N"/>
</dbReference>
<evidence type="ECO:0000256" key="2">
    <source>
        <dbReference type="ARBA" id="ARBA00003157"/>
    </source>
</evidence>
<evidence type="ECO:0000256" key="3">
    <source>
        <dbReference type="ARBA" id="ARBA00012281"/>
    </source>
</evidence>
<proteinExistence type="predicted"/>
<evidence type="ECO:0000256" key="8">
    <source>
        <dbReference type="ARBA" id="ARBA00051231"/>
    </source>
</evidence>
<gene>
    <name evidence="13" type="primary">aceE</name>
    <name evidence="13" type="ORF">RQM65_02815</name>
</gene>
<evidence type="ECO:0000259" key="10">
    <source>
        <dbReference type="Pfam" id="PF00456"/>
    </source>
</evidence>
<comment type="caution">
    <text evidence="13">The sequence shown here is derived from an EMBL/GenBank/DDBJ whole genome shotgun (WGS) entry which is preliminary data.</text>
</comment>
<keyword evidence="7 9" id="KW-0670">Pyruvate</keyword>
<dbReference type="Gene3D" id="3.40.50.920">
    <property type="match status" value="1"/>
</dbReference>
<dbReference type="InterPro" id="IPR051157">
    <property type="entry name" value="PDH/Transketolase"/>
</dbReference>
<dbReference type="PIRSF" id="PIRSF000156">
    <property type="entry name" value="Pyruvate_dh_E1"/>
    <property type="match status" value="1"/>
</dbReference>
<dbReference type="InterPro" id="IPR041621">
    <property type="entry name" value="PDH_E1_M"/>
</dbReference>
<dbReference type="PANTHER" id="PTHR43825">
    <property type="entry name" value="PYRUVATE DEHYDROGENASE E1 COMPONENT"/>
    <property type="match status" value="1"/>
</dbReference>
<evidence type="ECO:0000256" key="4">
    <source>
        <dbReference type="ARBA" id="ARBA00017172"/>
    </source>
</evidence>
<evidence type="ECO:0000313" key="13">
    <source>
        <dbReference type="EMBL" id="MDT7827596.1"/>
    </source>
</evidence>
<dbReference type="InterPro" id="IPR035807">
    <property type="entry name" value="PDC_E1_N"/>
</dbReference>
<evidence type="ECO:0000256" key="9">
    <source>
        <dbReference type="PIRNR" id="PIRNR000156"/>
    </source>
</evidence>
<dbReference type="Gene3D" id="3.40.50.970">
    <property type="match status" value="2"/>
</dbReference>
<dbReference type="NCBIfam" id="TIGR00759">
    <property type="entry name" value="aceE"/>
    <property type="match status" value="1"/>
</dbReference>
<organism evidence="13 14">
    <name type="scientific">Pricia mediterranea</name>
    <dbReference type="NCBI Taxonomy" id="3076079"/>
    <lineage>
        <taxon>Bacteria</taxon>
        <taxon>Pseudomonadati</taxon>
        <taxon>Bacteroidota</taxon>
        <taxon>Flavobacteriia</taxon>
        <taxon>Flavobacteriales</taxon>
        <taxon>Flavobacteriaceae</taxon>
        <taxon>Pricia</taxon>
    </lineage>
</organism>
<dbReference type="InterPro" id="IPR055152">
    <property type="entry name" value="Transketolase-like_C_2"/>
</dbReference>
<dbReference type="InterPro" id="IPR004660">
    <property type="entry name" value="PDH_E1"/>
</dbReference>
<dbReference type="EMBL" id="JAVTTP010000001">
    <property type="protein sequence ID" value="MDT7827596.1"/>
    <property type="molecule type" value="Genomic_DNA"/>
</dbReference>
<evidence type="ECO:0000256" key="1">
    <source>
        <dbReference type="ARBA" id="ARBA00001964"/>
    </source>
</evidence>
<keyword evidence="5 9" id="KW-0560">Oxidoreductase</keyword>
<evidence type="ECO:0000259" key="12">
    <source>
        <dbReference type="Pfam" id="PF22613"/>
    </source>
</evidence>
<feature type="domain" description="Pyruvate dehydrogenase E1 component middle" evidence="11">
    <location>
        <begin position="488"/>
        <end position="705"/>
    </location>
</feature>
<feature type="domain" description="Transketolase-like C-terminal" evidence="12">
    <location>
        <begin position="718"/>
        <end position="851"/>
    </location>
</feature>
<accession>A0ABU3L2S4</accession>
<dbReference type="InterPro" id="IPR009014">
    <property type="entry name" value="Transketo_C/PFOR_II"/>
</dbReference>
<evidence type="ECO:0000259" key="11">
    <source>
        <dbReference type="Pfam" id="PF17831"/>
    </source>
</evidence>
<dbReference type="RefSeq" id="WP_314012586.1">
    <property type="nucleotide sequence ID" value="NZ_JAVTTP010000001.1"/>
</dbReference>
<comment type="function">
    <text evidence="2 9">Component of the pyruvate dehydrogenase (PDH) complex, that catalyzes the overall conversion of pyruvate to acetyl-CoA and CO(2).</text>
</comment>
<dbReference type="PANTHER" id="PTHR43825:SF3">
    <property type="entry name" value="PYRUVATE DEHYDROGENASE E1 COMPONENT"/>
    <property type="match status" value="1"/>
</dbReference>
<dbReference type="SUPFAM" id="SSF52518">
    <property type="entry name" value="Thiamin diphosphate-binding fold (THDP-binding)"/>
    <property type="match status" value="2"/>
</dbReference>
<dbReference type="CDD" id="cd02017">
    <property type="entry name" value="TPP_E1_EcPDC_like"/>
    <property type="match status" value="1"/>
</dbReference>
<dbReference type="InterPro" id="IPR029061">
    <property type="entry name" value="THDP-binding"/>
</dbReference>
<reference evidence="13 14" key="1">
    <citation type="submission" date="2023-09" db="EMBL/GenBank/DDBJ databases">
        <title>Novel taxa isolated from Blanes Bay.</title>
        <authorList>
            <person name="Rey-Velasco X."/>
            <person name="Lucena T."/>
        </authorList>
    </citation>
    <scope>NUCLEOTIDE SEQUENCE [LARGE SCALE GENOMIC DNA]</scope>
    <source>
        <strain evidence="13 14">S334</strain>
    </source>
</reference>
<comment type="cofactor">
    <cofactor evidence="1 9">
        <name>thiamine diphosphate</name>
        <dbReference type="ChEBI" id="CHEBI:58937"/>
    </cofactor>
</comment>
<evidence type="ECO:0000256" key="6">
    <source>
        <dbReference type="ARBA" id="ARBA00023052"/>
    </source>
</evidence>
<keyword evidence="14" id="KW-1185">Reference proteome</keyword>
<comment type="catalytic activity">
    <reaction evidence="8 9">
        <text>N(6)-[(R)-lipoyl]-L-lysyl-[protein] + pyruvate + H(+) = N(6)-[(R)-S(8)-acetyldihydrolipoyl]-L-lysyl-[protein] + CO2</text>
        <dbReference type="Rhea" id="RHEA:19189"/>
        <dbReference type="Rhea" id="RHEA-COMP:10474"/>
        <dbReference type="Rhea" id="RHEA-COMP:10478"/>
        <dbReference type="ChEBI" id="CHEBI:15361"/>
        <dbReference type="ChEBI" id="CHEBI:15378"/>
        <dbReference type="ChEBI" id="CHEBI:16526"/>
        <dbReference type="ChEBI" id="CHEBI:83099"/>
        <dbReference type="ChEBI" id="CHEBI:83111"/>
        <dbReference type="EC" id="1.2.4.1"/>
    </reaction>
</comment>
<dbReference type="Proteomes" id="UP001250656">
    <property type="component" value="Unassembled WGS sequence"/>
</dbReference>
<sequence length="896" mass="101239">MAKAKKTSETRNGPSDMQLENKEWLASFRWVMENESRERASELLQLLQSEAGKSGIRPQQPFTTPYINTLSTEAETAYPGPLDIEEKLMGYIRWNAMAMVARANREHSGIGGHISTYASISNLWEVGFNHFFKVYEDGSADNIYFQGHASPGIYSRAYLEGRLAKVQLENFRREIHSEKGLTSYPHPRLMPDFWVHPTVSMGLAPIMAIYQARFNQYLHHRGLTETNDKKVWAFLGDGEMDEPEARGAISIAARDKLENLIFVVDCNLQRLDGPVRGNHKIIQELEGLFRGAGWNVIKVLWGSEWDALFEKDKQNKLIQRLNKMPDGQLQKLAFEGGEYIKEQLFGDDEDLKAVVENISPSELERFRRGGHDPSKIYNAYKAAVEQKGRPSIILAQTIKGYGQGDAGEASNVSHQTKKMDEEGLRYFRDYFNVPLSDDDLEDIPFIKPEEESDVHQYLQERRKELGGYIPQRKDRSDALTGPDPAIFEKFFEGSGDSEVATTGVLVKILSQLLKDENLGHLVTPIIPDESRTFGLEPLFRQAGIFAPEGQSYEPVDKETLLYYKEAKDGAVLEEGITEAGCMAEFIAAGTAYLDHGLNMIPFYFFYSMFGFQRTGDLMWAAADAGAKGFLIGGIAGRTSLPGEGLQHQDGQSQLYAYAFPNLMAYDPAFAYEMAVIVQDGIRRMYTDKENIFYYITAGNTTYSMPEMPEDCEEDILKGLYRFKKSTQEKERKAYLFGSGAIMTEVLSAAEQLEQEYEVSTDVWSITSYKRLYDDAIDTERDNRTKAQLNPRPNYIQECLQGEKGVFVAASDYVKTLPESIAKWFPHKLTALGTDGFGRSDTRAELRKFFEVNADHICYAALYDLAARGDLPTETLQEAAKKLNIDANAKNPRTRDL</sequence>